<dbReference type="AlphaFoldDB" id="A0AAN9NF54"/>
<evidence type="ECO:0000256" key="1">
    <source>
        <dbReference type="ARBA" id="ARBA00004132"/>
    </source>
</evidence>
<accession>A0AAN9NF54</accession>
<keyword evidence="7" id="KW-0168">Coated pit</keyword>
<dbReference type="InterPro" id="IPR013809">
    <property type="entry name" value="ENTH"/>
</dbReference>
<dbReference type="SMART" id="SM00273">
    <property type="entry name" value="ENTH"/>
    <property type="match status" value="1"/>
</dbReference>
<dbReference type="PROSITE" id="PS50942">
    <property type="entry name" value="ENTH"/>
    <property type="match status" value="1"/>
</dbReference>
<evidence type="ECO:0000256" key="4">
    <source>
        <dbReference type="ARBA" id="ARBA00022583"/>
    </source>
</evidence>
<evidence type="ECO:0000256" key="7">
    <source>
        <dbReference type="ARBA" id="ARBA00023176"/>
    </source>
</evidence>
<dbReference type="EMBL" id="JAYMYR010000004">
    <property type="protein sequence ID" value="KAK7369313.1"/>
    <property type="molecule type" value="Genomic_DNA"/>
</dbReference>
<dbReference type="InterPro" id="IPR008942">
    <property type="entry name" value="ENTH_VHS"/>
</dbReference>
<comment type="caution">
    <text evidence="10">The sequence shown here is derived from an EMBL/GenBank/DDBJ whole genome shotgun (WGS) entry which is preliminary data.</text>
</comment>
<evidence type="ECO:0000256" key="6">
    <source>
        <dbReference type="ARBA" id="ARBA00023136"/>
    </source>
</evidence>
<feature type="domain" description="ENTH" evidence="9">
    <location>
        <begin position="19"/>
        <end position="157"/>
    </location>
</feature>
<dbReference type="Pfam" id="PF07651">
    <property type="entry name" value="ANTH"/>
    <property type="match status" value="1"/>
</dbReference>
<dbReference type="CDD" id="cd16987">
    <property type="entry name" value="ANTH_N_AP180_plant"/>
    <property type="match status" value="1"/>
</dbReference>
<dbReference type="GO" id="GO:0005545">
    <property type="term" value="F:1-phosphatidylinositol binding"/>
    <property type="evidence" value="ECO:0007669"/>
    <property type="project" value="TreeGrafter"/>
</dbReference>
<evidence type="ECO:0000313" key="10">
    <source>
        <dbReference type="EMBL" id="KAK7369313.1"/>
    </source>
</evidence>
<keyword evidence="11" id="KW-1185">Reference proteome</keyword>
<comment type="subcellular location">
    <subcellularLocation>
        <location evidence="1">Cytoplasmic vesicle</location>
        <location evidence="1">Clathrin-coated vesicle</location>
    </subcellularLocation>
    <subcellularLocation>
        <location evidence="2">Golgi apparatus</location>
    </subcellularLocation>
    <subcellularLocation>
        <location evidence="3">Membrane</location>
        <location evidence="3">Clathrin-coated pit</location>
    </subcellularLocation>
</comment>
<reference evidence="10 11" key="1">
    <citation type="submission" date="2024-01" db="EMBL/GenBank/DDBJ databases">
        <title>The genomes of 5 underutilized Papilionoideae crops provide insights into root nodulation and disease resistanc.</title>
        <authorList>
            <person name="Jiang F."/>
        </authorList>
    </citation>
    <scope>NUCLEOTIDE SEQUENCE [LARGE SCALE GENOMIC DNA]</scope>
    <source>
        <strain evidence="10">JINMINGXINNONG_FW02</strain>
        <tissue evidence="10">Leaves</tissue>
    </source>
</reference>
<evidence type="ECO:0000256" key="2">
    <source>
        <dbReference type="ARBA" id="ARBA00004555"/>
    </source>
</evidence>
<dbReference type="InterPro" id="IPR011417">
    <property type="entry name" value="ANTH_dom"/>
</dbReference>
<dbReference type="GO" id="GO:0030136">
    <property type="term" value="C:clathrin-coated vesicle"/>
    <property type="evidence" value="ECO:0007669"/>
    <property type="project" value="UniProtKB-SubCell"/>
</dbReference>
<dbReference type="GO" id="GO:0072583">
    <property type="term" value="P:clathrin-dependent endocytosis"/>
    <property type="evidence" value="ECO:0007669"/>
    <property type="project" value="InterPro"/>
</dbReference>
<protein>
    <recommendedName>
        <fullName evidence="9">ENTH domain-containing protein</fullName>
    </recommendedName>
</protein>
<keyword evidence="5" id="KW-0333">Golgi apparatus</keyword>
<keyword evidence="8" id="KW-0968">Cytoplasmic vesicle</keyword>
<dbReference type="GO" id="GO:0000149">
    <property type="term" value="F:SNARE binding"/>
    <property type="evidence" value="ECO:0007669"/>
    <property type="project" value="TreeGrafter"/>
</dbReference>
<dbReference type="InterPro" id="IPR045192">
    <property type="entry name" value="AP180-like"/>
</dbReference>
<dbReference type="GO" id="GO:0048268">
    <property type="term" value="P:clathrin coat assembly"/>
    <property type="evidence" value="ECO:0007669"/>
    <property type="project" value="InterPro"/>
</dbReference>
<sequence length="326" mass="36761">MTKLTHLIGILKDKASQSKAALLSKRITLSLLRATSHDCSSPPTSKHLAMLMSSGDGPRATASAAVEVLMDRLQGTNNAAVALKCLIAVHYIIRHGSFILQDQLSVYPYSGGRNYLNLSHFRHTTDPTTWQLSSWVRWFAQHTEQLLCASRILGFFLGNSTDKENREDRASGLDNGDLLTEFESLVALIEGLCKRPEPNGNLLVEEIVKLARGDWGVVQAEVRVRLSEFKVRFGGFKFGEAVELVCCLKRLEQCEEKMLGMMDEARDLTLWDMVTLVKDMAEIEVYREESKLRRDTPKLRFSESDRFSGRVLNSRHFLLFPSGRLL</sequence>
<evidence type="ECO:0000256" key="5">
    <source>
        <dbReference type="ARBA" id="ARBA00023034"/>
    </source>
</evidence>
<dbReference type="PANTHER" id="PTHR22951">
    <property type="entry name" value="CLATHRIN ASSEMBLY PROTEIN"/>
    <property type="match status" value="1"/>
</dbReference>
<dbReference type="GO" id="GO:0005905">
    <property type="term" value="C:clathrin-coated pit"/>
    <property type="evidence" value="ECO:0007669"/>
    <property type="project" value="UniProtKB-SubCell"/>
</dbReference>
<organism evidence="10 11">
    <name type="scientific">Phaseolus coccineus</name>
    <name type="common">Scarlet runner bean</name>
    <name type="synonym">Phaseolus multiflorus</name>
    <dbReference type="NCBI Taxonomy" id="3886"/>
    <lineage>
        <taxon>Eukaryota</taxon>
        <taxon>Viridiplantae</taxon>
        <taxon>Streptophyta</taxon>
        <taxon>Embryophyta</taxon>
        <taxon>Tracheophyta</taxon>
        <taxon>Spermatophyta</taxon>
        <taxon>Magnoliopsida</taxon>
        <taxon>eudicotyledons</taxon>
        <taxon>Gunneridae</taxon>
        <taxon>Pentapetalae</taxon>
        <taxon>rosids</taxon>
        <taxon>fabids</taxon>
        <taxon>Fabales</taxon>
        <taxon>Fabaceae</taxon>
        <taxon>Papilionoideae</taxon>
        <taxon>50 kb inversion clade</taxon>
        <taxon>NPAAA clade</taxon>
        <taxon>indigoferoid/millettioid clade</taxon>
        <taxon>Phaseoleae</taxon>
        <taxon>Phaseolus</taxon>
    </lineage>
</organism>
<gene>
    <name evidence="10" type="ORF">VNO80_11349</name>
</gene>
<name>A0AAN9NF54_PHACN</name>
<dbReference type="GO" id="GO:0006900">
    <property type="term" value="P:vesicle budding from membrane"/>
    <property type="evidence" value="ECO:0007669"/>
    <property type="project" value="TreeGrafter"/>
</dbReference>
<evidence type="ECO:0000259" key="9">
    <source>
        <dbReference type="PROSITE" id="PS50942"/>
    </source>
</evidence>
<evidence type="ECO:0000256" key="3">
    <source>
        <dbReference type="ARBA" id="ARBA00004600"/>
    </source>
</evidence>
<dbReference type="SUPFAM" id="SSF48464">
    <property type="entry name" value="ENTH/VHS domain"/>
    <property type="match status" value="1"/>
</dbReference>
<dbReference type="InterPro" id="IPR048050">
    <property type="entry name" value="ANTH_N_plant"/>
</dbReference>
<evidence type="ECO:0000256" key="8">
    <source>
        <dbReference type="ARBA" id="ARBA00023329"/>
    </source>
</evidence>
<dbReference type="FunFam" id="1.25.40.90:FF:000035">
    <property type="entry name" value="Putative clathrin assembly protein At4g40080"/>
    <property type="match status" value="1"/>
</dbReference>
<dbReference type="GO" id="GO:0005794">
    <property type="term" value="C:Golgi apparatus"/>
    <property type="evidence" value="ECO:0007669"/>
    <property type="project" value="UniProtKB-SubCell"/>
</dbReference>
<proteinExistence type="predicted"/>
<dbReference type="Gene3D" id="1.25.40.90">
    <property type="match status" value="1"/>
</dbReference>
<evidence type="ECO:0000313" key="11">
    <source>
        <dbReference type="Proteomes" id="UP001374584"/>
    </source>
</evidence>
<dbReference type="PANTHER" id="PTHR22951:SF81">
    <property type="entry name" value="CLATHRIN ASSEMBLY PROTEIN"/>
    <property type="match status" value="1"/>
</dbReference>
<keyword evidence="6" id="KW-0472">Membrane</keyword>
<dbReference type="GO" id="GO:0005546">
    <property type="term" value="F:phosphatidylinositol-4,5-bisphosphate binding"/>
    <property type="evidence" value="ECO:0007669"/>
    <property type="project" value="TreeGrafter"/>
</dbReference>
<dbReference type="Proteomes" id="UP001374584">
    <property type="component" value="Unassembled WGS sequence"/>
</dbReference>
<dbReference type="GO" id="GO:0032050">
    <property type="term" value="F:clathrin heavy chain binding"/>
    <property type="evidence" value="ECO:0007669"/>
    <property type="project" value="TreeGrafter"/>
</dbReference>
<keyword evidence="4" id="KW-0254">Endocytosis</keyword>